<gene>
    <name evidence="2" type="ORF">PVAP13_2NG636942</name>
</gene>
<name>A0A8T0VV39_PANVG</name>
<evidence type="ECO:0000256" key="1">
    <source>
        <dbReference type="SAM" id="MobiDB-lite"/>
    </source>
</evidence>
<dbReference type="AlphaFoldDB" id="A0A8T0VV39"/>
<feature type="region of interest" description="Disordered" evidence="1">
    <location>
        <begin position="1"/>
        <end position="22"/>
    </location>
</feature>
<comment type="caution">
    <text evidence="2">The sequence shown here is derived from an EMBL/GenBank/DDBJ whole genome shotgun (WGS) entry which is preliminary data.</text>
</comment>
<proteinExistence type="predicted"/>
<dbReference type="Proteomes" id="UP000823388">
    <property type="component" value="Chromosome 2N"/>
</dbReference>
<sequence>MAVDVHCSSPGDRRRPGGACLPPRSRVGAGGRRWRGLAARVPLLLMPPKLLPLLILELDDHADTIVSACHLFLHFLIQKLARIWIPWPFGGSREMLFVFGDNT</sequence>
<keyword evidence="3" id="KW-1185">Reference proteome</keyword>
<accession>A0A8T0VV39</accession>
<organism evidence="2 3">
    <name type="scientific">Panicum virgatum</name>
    <name type="common">Blackwell switchgrass</name>
    <dbReference type="NCBI Taxonomy" id="38727"/>
    <lineage>
        <taxon>Eukaryota</taxon>
        <taxon>Viridiplantae</taxon>
        <taxon>Streptophyta</taxon>
        <taxon>Embryophyta</taxon>
        <taxon>Tracheophyta</taxon>
        <taxon>Spermatophyta</taxon>
        <taxon>Magnoliopsida</taxon>
        <taxon>Liliopsida</taxon>
        <taxon>Poales</taxon>
        <taxon>Poaceae</taxon>
        <taxon>PACMAD clade</taxon>
        <taxon>Panicoideae</taxon>
        <taxon>Panicodae</taxon>
        <taxon>Paniceae</taxon>
        <taxon>Panicinae</taxon>
        <taxon>Panicum</taxon>
        <taxon>Panicum sect. Hiantes</taxon>
    </lineage>
</organism>
<evidence type="ECO:0000313" key="3">
    <source>
        <dbReference type="Proteomes" id="UP000823388"/>
    </source>
</evidence>
<evidence type="ECO:0000313" key="2">
    <source>
        <dbReference type="EMBL" id="KAG2639050.1"/>
    </source>
</evidence>
<protein>
    <submittedName>
        <fullName evidence="2">Uncharacterized protein</fullName>
    </submittedName>
</protein>
<reference evidence="2" key="1">
    <citation type="submission" date="2020-05" db="EMBL/GenBank/DDBJ databases">
        <title>WGS assembly of Panicum virgatum.</title>
        <authorList>
            <person name="Lovell J.T."/>
            <person name="Jenkins J."/>
            <person name="Shu S."/>
            <person name="Juenger T.E."/>
            <person name="Schmutz J."/>
        </authorList>
    </citation>
    <scope>NUCLEOTIDE SEQUENCE</scope>
    <source>
        <strain evidence="2">AP13</strain>
    </source>
</reference>
<dbReference type="EMBL" id="CM029040">
    <property type="protein sequence ID" value="KAG2639050.1"/>
    <property type="molecule type" value="Genomic_DNA"/>
</dbReference>